<protein>
    <submittedName>
        <fullName evidence="2">Uncharacterized protein</fullName>
    </submittedName>
</protein>
<comment type="caution">
    <text evidence="2">The sequence shown here is derived from an EMBL/GenBank/DDBJ whole genome shotgun (WGS) entry which is preliminary data.</text>
</comment>
<dbReference type="EMBL" id="LAZR01019559">
    <property type="protein sequence ID" value="KKL92095.1"/>
    <property type="molecule type" value="Genomic_DNA"/>
</dbReference>
<organism evidence="2">
    <name type="scientific">marine sediment metagenome</name>
    <dbReference type="NCBI Taxonomy" id="412755"/>
    <lineage>
        <taxon>unclassified sequences</taxon>
        <taxon>metagenomes</taxon>
        <taxon>ecological metagenomes</taxon>
    </lineage>
</organism>
<feature type="region of interest" description="Disordered" evidence="1">
    <location>
        <begin position="392"/>
        <end position="428"/>
    </location>
</feature>
<gene>
    <name evidence="2" type="ORF">LCGC14_1888150</name>
</gene>
<reference evidence="2" key="1">
    <citation type="journal article" date="2015" name="Nature">
        <title>Complex archaea that bridge the gap between prokaryotes and eukaryotes.</title>
        <authorList>
            <person name="Spang A."/>
            <person name="Saw J.H."/>
            <person name="Jorgensen S.L."/>
            <person name="Zaremba-Niedzwiedzka K."/>
            <person name="Martijn J."/>
            <person name="Lind A.E."/>
            <person name="van Eijk R."/>
            <person name="Schleper C."/>
            <person name="Guy L."/>
            <person name="Ettema T.J."/>
        </authorList>
    </citation>
    <scope>NUCLEOTIDE SEQUENCE</scope>
</reference>
<feature type="non-terminal residue" evidence="2">
    <location>
        <position position="428"/>
    </location>
</feature>
<evidence type="ECO:0000256" key="1">
    <source>
        <dbReference type="SAM" id="MobiDB-lite"/>
    </source>
</evidence>
<name>A0A0F9IE59_9ZZZZ</name>
<feature type="compositionally biased region" description="Basic and acidic residues" evidence="1">
    <location>
        <begin position="408"/>
        <end position="428"/>
    </location>
</feature>
<evidence type="ECO:0000313" key="2">
    <source>
        <dbReference type="EMBL" id="KKL92095.1"/>
    </source>
</evidence>
<proteinExistence type="predicted"/>
<sequence length="428" mass="46387">MAQVGVGIKTTYDDKGVKQARDELGRFVKKGETGSKKLKASFGGLGTAISGEFAGLATGLGLALGAKEILDLGIETFQAAEKARVATSAFTSLSGSANIARINLQAMSRATRGLISDTEQMKIANQLLGMQIVQTDQQLEQVVGVSRRLGKEFRGLGAREAAEEFAIMIANMSVARLDSFGLSSGEVRKRINELLATTEGMTREQAFFQATMEEGEKTLQRLGPELNTTSDEVSRLGAAFANLQVVIGSAAEESGIIGNLIKTMADDLVKFTALFDDEPETQVKSLNIQLAEEEERLATLKERGESFFGVFSAQIPGVVDNIAKLRFELQSQLEVQEALSQQGQEEQARLQAAIASEEKVAENIAKRAEAAKKLAEVQQEFSRDVIDLQEQTSGELLDSQDKFDDDSEKAAEDHTKRISDIQKRAAKD</sequence>
<dbReference type="AlphaFoldDB" id="A0A0F9IE59"/>
<accession>A0A0F9IE59</accession>